<evidence type="ECO:0000256" key="2">
    <source>
        <dbReference type="ARBA" id="ARBA00023125"/>
    </source>
</evidence>
<dbReference type="EMBL" id="JBHSMH010000052">
    <property type="protein sequence ID" value="MFC5470109.1"/>
    <property type="molecule type" value="Genomic_DNA"/>
</dbReference>
<keyword evidence="1" id="KW-0805">Transcription regulation</keyword>
<keyword evidence="2" id="KW-0238">DNA-binding</keyword>
<evidence type="ECO:0000313" key="6">
    <source>
        <dbReference type="Proteomes" id="UP001596105"/>
    </source>
</evidence>
<reference evidence="6" key="1">
    <citation type="journal article" date="2019" name="Int. J. Syst. Evol. Microbiol.">
        <title>The Global Catalogue of Microorganisms (GCM) 10K type strain sequencing project: providing services to taxonomists for standard genome sequencing and annotation.</title>
        <authorList>
            <consortium name="The Broad Institute Genomics Platform"/>
            <consortium name="The Broad Institute Genome Sequencing Center for Infectious Disease"/>
            <person name="Wu L."/>
            <person name="Ma J."/>
        </authorList>
    </citation>
    <scope>NUCLEOTIDE SEQUENCE [LARGE SCALE GENOMIC DNA]</scope>
    <source>
        <strain evidence="6">CCUG 57113</strain>
    </source>
</reference>
<evidence type="ECO:0000256" key="1">
    <source>
        <dbReference type="ARBA" id="ARBA00023015"/>
    </source>
</evidence>
<dbReference type="InterPro" id="IPR000835">
    <property type="entry name" value="HTH_MarR-typ"/>
</dbReference>
<dbReference type="SMART" id="SM00347">
    <property type="entry name" value="HTH_MARR"/>
    <property type="match status" value="1"/>
</dbReference>
<dbReference type="Proteomes" id="UP001596105">
    <property type="component" value="Unassembled WGS sequence"/>
</dbReference>
<dbReference type="PANTHER" id="PTHR42756:SF1">
    <property type="entry name" value="TRANSCRIPTIONAL REPRESSOR OF EMRAB OPERON"/>
    <property type="match status" value="1"/>
</dbReference>
<dbReference type="SUPFAM" id="SSF46785">
    <property type="entry name" value="Winged helix' DNA-binding domain"/>
    <property type="match status" value="1"/>
</dbReference>
<dbReference type="PRINTS" id="PR00598">
    <property type="entry name" value="HTHMARR"/>
</dbReference>
<dbReference type="Gene3D" id="1.10.10.10">
    <property type="entry name" value="Winged helix-like DNA-binding domain superfamily/Winged helix DNA-binding domain"/>
    <property type="match status" value="1"/>
</dbReference>
<dbReference type="InterPro" id="IPR036388">
    <property type="entry name" value="WH-like_DNA-bd_sf"/>
</dbReference>
<protein>
    <submittedName>
        <fullName evidence="5">MarR family winged helix-turn-helix transcriptional regulator</fullName>
    </submittedName>
</protein>
<keyword evidence="3" id="KW-0804">Transcription</keyword>
<dbReference type="InterPro" id="IPR036390">
    <property type="entry name" value="WH_DNA-bd_sf"/>
</dbReference>
<gene>
    <name evidence="5" type="ORF">ACFPPD_15480</name>
</gene>
<dbReference type="Pfam" id="PF01047">
    <property type="entry name" value="MarR"/>
    <property type="match status" value="1"/>
</dbReference>
<evidence type="ECO:0000313" key="5">
    <source>
        <dbReference type="EMBL" id="MFC5470109.1"/>
    </source>
</evidence>
<keyword evidence="6" id="KW-1185">Reference proteome</keyword>
<proteinExistence type="predicted"/>
<accession>A0ABW0LWH3</accession>
<dbReference type="PROSITE" id="PS50995">
    <property type="entry name" value="HTH_MARR_2"/>
    <property type="match status" value="1"/>
</dbReference>
<comment type="caution">
    <text evidence="5">The sequence shown here is derived from an EMBL/GenBank/DDBJ whole genome shotgun (WGS) entry which is preliminary data.</text>
</comment>
<name>A0ABW0LWH3_9BACL</name>
<feature type="domain" description="HTH marR-type" evidence="4">
    <location>
        <begin position="1"/>
        <end position="145"/>
    </location>
</feature>
<evidence type="ECO:0000259" key="4">
    <source>
        <dbReference type="PROSITE" id="PS50995"/>
    </source>
</evidence>
<dbReference type="RefSeq" id="WP_209751237.1">
    <property type="nucleotide sequence ID" value="NZ_JBHSMH010000052.1"/>
</dbReference>
<organism evidence="5 6">
    <name type="scientific">Cohnella suwonensis</name>
    <dbReference type="NCBI Taxonomy" id="696072"/>
    <lineage>
        <taxon>Bacteria</taxon>
        <taxon>Bacillati</taxon>
        <taxon>Bacillota</taxon>
        <taxon>Bacilli</taxon>
        <taxon>Bacillales</taxon>
        <taxon>Paenibacillaceae</taxon>
        <taxon>Cohnella</taxon>
    </lineage>
</organism>
<evidence type="ECO:0000256" key="3">
    <source>
        <dbReference type="ARBA" id="ARBA00023163"/>
    </source>
</evidence>
<sequence>MTTELRHSVSECFINVVPLLHKKLMRSLPADAKSLNLTRSSFEILRVLYERRKATISELCSLMHISRPNMTPLLDKLEELRLVLRQSAEGDRRVTEVVITEEGESYCSHIRELFLEQIRSKLATLGEEDLAELGDCLATLKKIAGKIEP</sequence>
<dbReference type="PANTHER" id="PTHR42756">
    <property type="entry name" value="TRANSCRIPTIONAL REGULATOR, MARR"/>
    <property type="match status" value="1"/>
</dbReference>